<evidence type="ECO:0000313" key="12">
    <source>
        <dbReference type="Proteomes" id="UP000261380"/>
    </source>
</evidence>
<keyword evidence="7" id="KW-0325">Glycoprotein</keyword>
<dbReference type="PANTHER" id="PTHR23037">
    <property type="entry name" value="CYTOKINE RECEPTOR"/>
    <property type="match status" value="1"/>
</dbReference>
<sequence length="551" mass="63735">MFQWLSLTTILSVIYASYLCDFFSGPDVLLIQDEEDPKCFTRTMTDFTCFFETTDNRTYDFLYNIEGLMETYFCTKKNGTFLHVCSFPRWDIFTYVGTKVKVVDQTKNIILYKRTVYVEDLCLLDPPSIVSLQPGDTVGKMLISLDTNLKHIWKEKYRICYSSKKLGEKTVEVIVLLSLEPGEEVEFQVSVKCENGPDAHPGYWSAWSKPVRAIVPQSTDDISLVCFTSDLQRVTCHWNSTKYGAENEYKLFYNSRYYKTLNNVPKMHKQMRMHASNMKTNSMDMDLFNYFFYFYPQITKQRNTSMCVRLSSGGQFSVKVRAKPDGSIYSGHWSDWSDVLSGTTTDNTDMQLVWCFYVSILVITISFITTILLCRRKLKLFFWPPVPNFEKVLQGFLTDINQQKWDPPVTSKLYFEETTSSVVEIMSAELPVLNKPTEEFDFLSSDGSFSIEEQADGSSGSETLRDYVTLKKDLSIHCLKENCYVYEQFKDGKYPEEGDKLYTTCCCLKPCSCNNYFNHSYLPMSQSTDSLSKNINVRDDESNLYTNLSLD</sequence>
<organism evidence="11 12">
    <name type="scientific">Xiphophorus couchianus</name>
    <name type="common">Monterrey platyfish</name>
    <dbReference type="NCBI Taxonomy" id="32473"/>
    <lineage>
        <taxon>Eukaryota</taxon>
        <taxon>Metazoa</taxon>
        <taxon>Chordata</taxon>
        <taxon>Craniata</taxon>
        <taxon>Vertebrata</taxon>
        <taxon>Euteleostomi</taxon>
        <taxon>Actinopterygii</taxon>
        <taxon>Neopterygii</taxon>
        <taxon>Teleostei</taxon>
        <taxon>Neoteleostei</taxon>
        <taxon>Acanthomorphata</taxon>
        <taxon>Ovalentaria</taxon>
        <taxon>Atherinomorphae</taxon>
        <taxon>Cyprinodontiformes</taxon>
        <taxon>Poeciliidae</taxon>
        <taxon>Poeciliinae</taxon>
        <taxon>Xiphophorus</taxon>
    </lineage>
</organism>
<dbReference type="Gene3D" id="2.60.40.10">
    <property type="entry name" value="Immunoglobulins"/>
    <property type="match status" value="3"/>
</dbReference>
<dbReference type="Pfam" id="PF09067">
    <property type="entry name" value="EpoR_lig-bind"/>
    <property type="match status" value="1"/>
</dbReference>
<dbReference type="SUPFAM" id="SSF49265">
    <property type="entry name" value="Fibronectin type III"/>
    <property type="match status" value="1"/>
</dbReference>
<accession>A0A3B5LA40</accession>
<comment type="subcellular location">
    <subcellularLocation>
        <location evidence="1">Membrane</location>
        <topology evidence="1">Single-pass membrane protein</topology>
    </subcellularLocation>
</comment>
<feature type="chain" id="PRO_5017462687" evidence="9">
    <location>
        <begin position="17"/>
        <end position="551"/>
    </location>
</feature>
<keyword evidence="5 8" id="KW-0472">Membrane</keyword>
<protein>
    <submittedName>
        <fullName evidence="11">MPL proto-oncogene, thrombopoietin receptor</fullName>
    </submittedName>
</protein>
<dbReference type="GO" id="GO:0009897">
    <property type="term" value="C:external side of plasma membrane"/>
    <property type="evidence" value="ECO:0007669"/>
    <property type="project" value="TreeGrafter"/>
</dbReference>
<keyword evidence="4 8" id="KW-1133">Transmembrane helix</keyword>
<reference evidence="11" key="2">
    <citation type="submission" date="2025-09" db="UniProtKB">
        <authorList>
            <consortium name="Ensembl"/>
        </authorList>
    </citation>
    <scope>IDENTIFICATION</scope>
</reference>
<keyword evidence="3 9" id="KW-0732">Signal</keyword>
<keyword evidence="12" id="KW-1185">Reference proteome</keyword>
<evidence type="ECO:0000256" key="6">
    <source>
        <dbReference type="ARBA" id="ARBA00023170"/>
    </source>
</evidence>
<evidence type="ECO:0000256" key="3">
    <source>
        <dbReference type="ARBA" id="ARBA00022729"/>
    </source>
</evidence>
<feature type="signal peptide" evidence="9">
    <location>
        <begin position="1"/>
        <end position="16"/>
    </location>
</feature>
<dbReference type="GeneTree" id="ENSGT00940000166530"/>
<evidence type="ECO:0000256" key="1">
    <source>
        <dbReference type="ARBA" id="ARBA00004167"/>
    </source>
</evidence>
<evidence type="ECO:0000313" key="11">
    <source>
        <dbReference type="Ensembl" id="ENSXCOP00000009053.1"/>
    </source>
</evidence>
<evidence type="ECO:0000256" key="9">
    <source>
        <dbReference type="SAM" id="SignalP"/>
    </source>
</evidence>
<evidence type="ECO:0000259" key="10">
    <source>
        <dbReference type="Pfam" id="PF09067"/>
    </source>
</evidence>
<feature type="domain" description="Growth hormone/erythropoietin receptor ligand binding" evidence="10">
    <location>
        <begin position="28"/>
        <end position="119"/>
    </location>
</feature>
<proteinExistence type="predicted"/>
<dbReference type="Proteomes" id="UP000261380">
    <property type="component" value="Unplaced"/>
</dbReference>
<evidence type="ECO:0000256" key="2">
    <source>
        <dbReference type="ARBA" id="ARBA00022692"/>
    </source>
</evidence>
<dbReference type="PANTHER" id="PTHR23037:SF34">
    <property type="entry name" value="THROMBOPOIETIN RECEPTOR ISOFORM X1"/>
    <property type="match status" value="1"/>
</dbReference>
<feature type="transmembrane region" description="Helical" evidence="8">
    <location>
        <begin position="351"/>
        <end position="374"/>
    </location>
</feature>
<name>A0A3B5LA40_9TELE</name>
<dbReference type="InterPro" id="IPR036116">
    <property type="entry name" value="FN3_sf"/>
</dbReference>
<dbReference type="InterPro" id="IPR015152">
    <property type="entry name" value="Growth/epo_recpt_lig-bind"/>
</dbReference>
<evidence type="ECO:0000256" key="4">
    <source>
        <dbReference type="ARBA" id="ARBA00022989"/>
    </source>
</evidence>
<dbReference type="GO" id="GO:0004896">
    <property type="term" value="F:cytokine receptor activity"/>
    <property type="evidence" value="ECO:0007669"/>
    <property type="project" value="TreeGrafter"/>
</dbReference>
<evidence type="ECO:0000256" key="7">
    <source>
        <dbReference type="ARBA" id="ARBA00023180"/>
    </source>
</evidence>
<evidence type="ECO:0000256" key="5">
    <source>
        <dbReference type="ARBA" id="ARBA00023136"/>
    </source>
</evidence>
<keyword evidence="2 8" id="KW-0812">Transmembrane</keyword>
<dbReference type="Ensembl" id="ENSXCOT00000009163.1">
    <property type="protein sequence ID" value="ENSXCOP00000009053.1"/>
    <property type="gene ID" value="ENSXCOG00000006891.1"/>
</dbReference>
<dbReference type="AlphaFoldDB" id="A0A3B5LA40"/>
<keyword evidence="6" id="KW-0675">Receptor</keyword>
<dbReference type="InterPro" id="IPR013783">
    <property type="entry name" value="Ig-like_fold"/>
</dbReference>
<reference evidence="11" key="1">
    <citation type="submission" date="2025-08" db="UniProtKB">
        <authorList>
            <consortium name="Ensembl"/>
        </authorList>
    </citation>
    <scope>IDENTIFICATION</scope>
</reference>
<evidence type="ECO:0000256" key="8">
    <source>
        <dbReference type="SAM" id="Phobius"/>
    </source>
</evidence>